<dbReference type="AlphaFoldDB" id="A0A0K9NMA5"/>
<dbReference type="InterPro" id="IPR002553">
    <property type="entry name" value="Clathrin/coatomer_adapt-like_N"/>
</dbReference>
<keyword evidence="5" id="KW-0597">Phosphoprotein</keyword>
<evidence type="ECO:0000256" key="3">
    <source>
        <dbReference type="ARBA" id="ARBA00006613"/>
    </source>
</evidence>
<dbReference type="SMART" id="SM01355">
    <property type="entry name" value="AP3B1_C"/>
    <property type="match status" value="1"/>
</dbReference>
<evidence type="ECO:0000256" key="2">
    <source>
        <dbReference type="ARBA" id="ARBA00004555"/>
    </source>
</evidence>
<keyword evidence="4 11" id="KW-0813">Transport</keyword>
<dbReference type="InterPro" id="IPR056314">
    <property type="entry name" value="AP3B1/2_C"/>
</dbReference>
<evidence type="ECO:0000256" key="11">
    <source>
        <dbReference type="PIRNR" id="PIRNR037096"/>
    </source>
</evidence>
<gene>
    <name evidence="14" type="ORF">ZOSMA_88G00230</name>
</gene>
<comment type="similarity">
    <text evidence="3 11">Belongs to the adaptor complexes large subunit family.</text>
</comment>
<dbReference type="GO" id="GO:0030123">
    <property type="term" value="C:AP-3 adaptor complex"/>
    <property type="evidence" value="ECO:0007669"/>
    <property type="project" value="UniProtKB-UniRule"/>
</dbReference>
<evidence type="ECO:0000256" key="1">
    <source>
        <dbReference type="ARBA" id="ARBA00004145"/>
    </source>
</evidence>
<dbReference type="STRING" id="29655.A0A0K9NMA5"/>
<name>A0A0K9NMA5_ZOSMR</name>
<evidence type="ECO:0000256" key="4">
    <source>
        <dbReference type="ARBA" id="ARBA00022448"/>
    </source>
</evidence>
<dbReference type="InterPro" id="IPR026739">
    <property type="entry name" value="AP_beta"/>
</dbReference>
<keyword evidence="8 11" id="KW-0472">Membrane</keyword>
<evidence type="ECO:0000256" key="12">
    <source>
        <dbReference type="SAM" id="MobiDB-lite"/>
    </source>
</evidence>
<dbReference type="GO" id="GO:0016192">
    <property type="term" value="P:vesicle-mediated transport"/>
    <property type="evidence" value="ECO:0000318"/>
    <property type="project" value="GO_Central"/>
</dbReference>
<dbReference type="SUPFAM" id="SSF48371">
    <property type="entry name" value="ARM repeat"/>
    <property type="match status" value="1"/>
</dbReference>
<keyword evidence="6 11" id="KW-0653">Protein transport</keyword>
<evidence type="ECO:0000313" key="15">
    <source>
        <dbReference type="Proteomes" id="UP000036987"/>
    </source>
</evidence>
<dbReference type="PIRSF" id="PIRSF037096">
    <property type="entry name" value="AP3_complex_beta"/>
    <property type="match status" value="1"/>
</dbReference>
<sequence length="1116" mass="124166">MFQHMSMVSGADIGATSNLVMRIGTDARLYDYPEDADIGLLLDSRYDSENIEAVKRLLALISKGSDVSDFFPQVVKKLACQTLELKKLVYLYLLHYAEKRPNEALLSINCFQKDLSDPNPLIRACALRTLAGIRLHTIAPISLMALTKCAKDPSPYVRKCAAIALPKLDDLRQEENVSTLEELAGLLLSDHSPSVIGAAAAAYNSVCPHNLSLIGKNFRRLCEALPDVDEWGQIILVEILLRYTVARHGLVQESIMGSLLGSKVDHFTDNTERIQGNDGDFTTSDVCSNKSNLLFLRSYIEGSNEYFPRTNILSTNNDRLDLDSYTDSENKDIKLLLQCTSPLLWSQNSAVILAASSVHWIMASREDVKKIVKPLLFLLRSCCPSKYVVLCNIQVFSKAMPYLFAPYYEDFFVSSVDSYQIRYLKLQILSLIATDSSISYIILEFQDYIKDIDRRFAADTVAAIGLCAEKIPSVANSCLKGLLALIRDESSASHSIPHGDASILVSAIKSIKTIVGQNPSSHEKVIVQLARSLDAINYPLARVFIIWMVGEYCSIGQIIRKSMHIILKYLVRSFTSEEIETKHQIINASIKVALGADEEDMPLFKKILMYLLHLAKYDSNYDLRDRAHFMEKLLVSITNSCPEEDISCSSSNKKLSHEVNYIFSGKFHSKSYQSDRYKVYLPGSLSQIVLHAAPGYKSFPMPCSLHDLNQTQGKYSDSASVLSDDDSDTFSGSSDEKSDYSSNNSNAVSSGMFDSMDNVQNATEASQLIILDAGDDTTKIGQGASSLSTDLEELMSKTSLESWLEEQPSFSGPSSFSAQGFERQASIRISLKEIAVSVKSKVHRLFEPTDGNGLRVDFSFSAETSKISPVLVCVELSFENLSAETLTKLAIKDTDENMVTASQTYQSQESSQIKNMTVPNIFPFEEIPLLNPYQKVKKILQVQFRHHILPIKLVLLCCDKKYPVKLQPDIGYFVKPISLDLKTFKNKEVELSGVYEYTRSCIFTSHIEKLDHDDNNPVSGDKILAVCRKLASKVLSSANVFFVSVDMPVSAKVDDTSGLCLRFSGEILSTMKVCLITITTEGGYSEPLNLHVKVNCEETVFGLNLLNKMVAFLSEK</sequence>
<keyword evidence="7" id="KW-0333">Golgi apparatus</keyword>
<dbReference type="Proteomes" id="UP000036987">
    <property type="component" value="Unassembled WGS sequence"/>
</dbReference>
<dbReference type="GO" id="GO:0030665">
    <property type="term" value="C:clathrin-coated vesicle membrane"/>
    <property type="evidence" value="ECO:0007669"/>
    <property type="project" value="UniProtKB-SubCell"/>
</dbReference>
<comment type="function">
    <text evidence="10">Subunit of non-clathrin- and clathrin-associated adaptor protein complex 3 (AP-3) that plays a role in protein sorting in the late-Golgi/trans-Golgi network (TGN) and/or endosomes. The AP complexes mediate both the recruitment of clathrin to membranes and the recognition of sorting signals within the cytosolic tails of transmembrane cargo molecules. AP-3 appears to be involved in the sorting of a subset of transmembrane proteins targeted to lysosomes and lysosome-related organelles. In concert with the BLOC-1 complex, AP-3 is required to target cargos into vesicles assembled at cell bodies for delivery into neurites and nerve terminals.</text>
</comment>
<comment type="subcellular location">
    <subcellularLocation>
        <location evidence="1">Cytoplasmic vesicle</location>
        <location evidence="1">Clathrin-coated vesicle membrane</location>
        <topology evidence="1">Peripheral membrane protein</topology>
        <orientation evidence="1">Cytoplasmic side</orientation>
    </subcellularLocation>
    <subcellularLocation>
        <location evidence="2">Golgi apparatus</location>
    </subcellularLocation>
</comment>
<organism evidence="14 15">
    <name type="scientific">Zostera marina</name>
    <name type="common">Eelgrass</name>
    <dbReference type="NCBI Taxonomy" id="29655"/>
    <lineage>
        <taxon>Eukaryota</taxon>
        <taxon>Viridiplantae</taxon>
        <taxon>Streptophyta</taxon>
        <taxon>Embryophyta</taxon>
        <taxon>Tracheophyta</taxon>
        <taxon>Spermatophyta</taxon>
        <taxon>Magnoliopsida</taxon>
        <taxon>Liliopsida</taxon>
        <taxon>Zosteraceae</taxon>
        <taxon>Zostera</taxon>
    </lineage>
</organism>
<dbReference type="GO" id="GO:0006886">
    <property type="term" value="P:intracellular protein transport"/>
    <property type="evidence" value="ECO:0007669"/>
    <property type="project" value="InterPro"/>
</dbReference>
<dbReference type="Pfam" id="PF24080">
    <property type="entry name" value="AP3B1_C_2"/>
    <property type="match status" value="1"/>
</dbReference>
<evidence type="ECO:0000259" key="13">
    <source>
        <dbReference type="SMART" id="SM01355"/>
    </source>
</evidence>
<evidence type="ECO:0000256" key="5">
    <source>
        <dbReference type="ARBA" id="ARBA00022553"/>
    </source>
</evidence>
<dbReference type="EMBL" id="LFYR01002101">
    <property type="protein sequence ID" value="KMZ57202.1"/>
    <property type="molecule type" value="Genomic_DNA"/>
</dbReference>
<dbReference type="Pfam" id="PF01602">
    <property type="entry name" value="Adaptin_N"/>
    <property type="match status" value="1"/>
</dbReference>
<keyword evidence="9" id="KW-0968">Cytoplasmic vesicle</keyword>
<keyword evidence="15" id="KW-1185">Reference proteome</keyword>
<dbReference type="OrthoDB" id="10254310at2759"/>
<evidence type="ECO:0000256" key="9">
    <source>
        <dbReference type="ARBA" id="ARBA00023329"/>
    </source>
</evidence>
<evidence type="ECO:0000256" key="8">
    <source>
        <dbReference type="ARBA" id="ARBA00023136"/>
    </source>
</evidence>
<evidence type="ECO:0000256" key="10">
    <source>
        <dbReference type="ARBA" id="ARBA00023570"/>
    </source>
</evidence>
<comment type="caution">
    <text evidence="14">The sequence shown here is derived from an EMBL/GenBank/DDBJ whole genome shotgun (WGS) entry which is preliminary data.</text>
</comment>
<dbReference type="OMA" id="ARAIIVW"/>
<evidence type="ECO:0000313" key="14">
    <source>
        <dbReference type="EMBL" id="KMZ57202.1"/>
    </source>
</evidence>
<dbReference type="InterPro" id="IPR029390">
    <property type="entry name" value="AP3B_C"/>
</dbReference>
<dbReference type="PANTHER" id="PTHR11134">
    <property type="entry name" value="ADAPTOR COMPLEX SUBUNIT BETA FAMILY MEMBER"/>
    <property type="match status" value="1"/>
</dbReference>
<protein>
    <recommendedName>
        <fullName evidence="11">AP-3 complex subunit beta</fullName>
    </recommendedName>
</protein>
<dbReference type="InterPro" id="IPR011989">
    <property type="entry name" value="ARM-like"/>
</dbReference>
<proteinExistence type="inferred from homology"/>
<evidence type="ECO:0000256" key="6">
    <source>
        <dbReference type="ARBA" id="ARBA00022927"/>
    </source>
</evidence>
<evidence type="ECO:0000256" key="7">
    <source>
        <dbReference type="ARBA" id="ARBA00023034"/>
    </source>
</evidence>
<feature type="domain" description="AP-3 complex subunit beta C-terminal" evidence="13">
    <location>
        <begin position="796"/>
        <end position="949"/>
    </location>
</feature>
<reference evidence="15" key="1">
    <citation type="journal article" date="2016" name="Nature">
        <title>The genome of the seagrass Zostera marina reveals angiosperm adaptation to the sea.</title>
        <authorList>
            <person name="Olsen J.L."/>
            <person name="Rouze P."/>
            <person name="Verhelst B."/>
            <person name="Lin Y.-C."/>
            <person name="Bayer T."/>
            <person name="Collen J."/>
            <person name="Dattolo E."/>
            <person name="De Paoli E."/>
            <person name="Dittami S."/>
            <person name="Maumus F."/>
            <person name="Michel G."/>
            <person name="Kersting A."/>
            <person name="Lauritano C."/>
            <person name="Lohaus R."/>
            <person name="Toepel M."/>
            <person name="Tonon T."/>
            <person name="Vanneste K."/>
            <person name="Amirebrahimi M."/>
            <person name="Brakel J."/>
            <person name="Bostroem C."/>
            <person name="Chovatia M."/>
            <person name="Grimwood J."/>
            <person name="Jenkins J.W."/>
            <person name="Jueterbock A."/>
            <person name="Mraz A."/>
            <person name="Stam W.T."/>
            <person name="Tice H."/>
            <person name="Bornberg-Bauer E."/>
            <person name="Green P.J."/>
            <person name="Pearson G.A."/>
            <person name="Procaccini G."/>
            <person name="Duarte C.M."/>
            <person name="Schmutz J."/>
            <person name="Reusch T.B.H."/>
            <person name="Van de Peer Y."/>
        </authorList>
    </citation>
    <scope>NUCLEOTIDE SEQUENCE [LARGE SCALE GENOMIC DNA]</scope>
    <source>
        <strain evidence="15">cv. Finnish</strain>
    </source>
</reference>
<dbReference type="InterPro" id="IPR016024">
    <property type="entry name" value="ARM-type_fold"/>
</dbReference>
<dbReference type="Gene3D" id="1.25.10.10">
    <property type="entry name" value="Leucine-rich Repeat Variant"/>
    <property type="match status" value="1"/>
</dbReference>
<accession>A0A0K9NMA5</accession>
<feature type="region of interest" description="Disordered" evidence="12">
    <location>
        <begin position="716"/>
        <end position="746"/>
    </location>
</feature>
<dbReference type="GO" id="GO:0005794">
    <property type="term" value="C:Golgi apparatus"/>
    <property type="evidence" value="ECO:0007669"/>
    <property type="project" value="UniProtKB-SubCell"/>
</dbReference>
<dbReference type="InterPro" id="IPR026740">
    <property type="entry name" value="AP3_beta"/>
</dbReference>